<feature type="compositionally biased region" description="Basic residues" evidence="1">
    <location>
        <begin position="288"/>
        <end position="297"/>
    </location>
</feature>
<feature type="region of interest" description="Disordered" evidence="1">
    <location>
        <begin position="178"/>
        <end position="216"/>
    </location>
</feature>
<feature type="region of interest" description="Disordered" evidence="1">
    <location>
        <begin position="392"/>
        <end position="477"/>
    </location>
</feature>
<evidence type="ECO:0000313" key="3">
    <source>
        <dbReference type="Proteomes" id="UP000318081"/>
    </source>
</evidence>
<dbReference type="Proteomes" id="UP000318081">
    <property type="component" value="Chromosome"/>
</dbReference>
<protein>
    <recommendedName>
        <fullName evidence="4">DUF3618 domain-containing protein</fullName>
    </recommendedName>
</protein>
<feature type="compositionally biased region" description="Polar residues" evidence="1">
    <location>
        <begin position="1"/>
        <end position="10"/>
    </location>
</feature>
<dbReference type="RefSeq" id="WP_145207495.1">
    <property type="nucleotide sequence ID" value="NZ_CP036432.1"/>
</dbReference>
<keyword evidence="3" id="KW-1185">Reference proteome</keyword>
<organism evidence="2 3">
    <name type="scientific">Stieleria magnilauensis</name>
    <dbReference type="NCBI Taxonomy" id="2527963"/>
    <lineage>
        <taxon>Bacteria</taxon>
        <taxon>Pseudomonadati</taxon>
        <taxon>Planctomycetota</taxon>
        <taxon>Planctomycetia</taxon>
        <taxon>Pirellulales</taxon>
        <taxon>Pirellulaceae</taxon>
        <taxon>Stieleria</taxon>
    </lineage>
</organism>
<feature type="compositionally biased region" description="Low complexity" evidence="1">
    <location>
        <begin position="255"/>
        <end position="269"/>
    </location>
</feature>
<dbReference type="Pfam" id="PF12277">
    <property type="entry name" value="DUF3618"/>
    <property type="match status" value="1"/>
</dbReference>
<evidence type="ECO:0000256" key="1">
    <source>
        <dbReference type="SAM" id="MobiDB-lite"/>
    </source>
</evidence>
<sequence length="477" mass="51215">MATSQNQVNKNGHYDNKTHVNRVPPTDDLEHRDSGEIKRRIDQTRGAMDETLDELGERLNPRHLLDDVISIFRSPQTRDTAKRASDAASDFASNLTRQVSENPIGATLVGAGLAWLAFGSRRDASDQDHISSSRQRNLYVEDDLDMIDSDDRPFYTEDDLLLDTRYDVGQHQAEIIVPESFDDEEESQGMLGKAGNQVSSAASKAGDTLSSSWESTKSGVSSAAESASDAAKSTGNAVSSAASSVVDGAKSAASSVGEAVSSATSSTSEASRRAYLRSRAAARDAARATRRVGRRSGRQLSNATSQTGDQLAQVYDKTARRVQRAHDETPLALGLGVLALGAITGALIPRTRREDEWMGEQSDAMMREAQQQAERAINRGQEAVENTVEAAKQSAQSQGLTGDSLAERATRVVEKASESIRDAAKEEGLHPEQLKADAETVAEDAKQQAKAEGKDAKQAAKAEVAKVDKDAKKAIES</sequence>
<proteinExistence type="predicted"/>
<feature type="region of interest" description="Disordered" evidence="1">
    <location>
        <begin position="1"/>
        <end position="36"/>
    </location>
</feature>
<dbReference type="InterPro" id="IPR022062">
    <property type="entry name" value="DUF3618"/>
</dbReference>
<evidence type="ECO:0000313" key="2">
    <source>
        <dbReference type="EMBL" id="QDV81744.1"/>
    </source>
</evidence>
<name>A0ABX5XPC5_9BACT</name>
<feature type="compositionally biased region" description="Polar residues" evidence="1">
    <location>
        <begin position="299"/>
        <end position="310"/>
    </location>
</feature>
<evidence type="ECO:0008006" key="4">
    <source>
        <dbReference type="Google" id="ProtNLM"/>
    </source>
</evidence>
<dbReference type="EMBL" id="CP036432">
    <property type="protein sequence ID" value="QDV81744.1"/>
    <property type="molecule type" value="Genomic_DNA"/>
</dbReference>
<feature type="compositionally biased region" description="Basic and acidic residues" evidence="1">
    <location>
        <begin position="405"/>
        <end position="477"/>
    </location>
</feature>
<reference evidence="2 3" key="1">
    <citation type="submission" date="2019-02" db="EMBL/GenBank/DDBJ databases">
        <title>Deep-cultivation of Planctomycetes and their phenomic and genomic characterization uncovers novel biology.</title>
        <authorList>
            <person name="Wiegand S."/>
            <person name="Jogler M."/>
            <person name="Boedeker C."/>
            <person name="Pinto D."/>
            <person name="Vollmers J."/>
            <person name="Rivas-Marin E."/>
            <person name="Kohn T."/>
            <person name="Peeters S.H."/>
            <person name="Heuer A."/>
            <person name="Rast P."/>
            <person name="Oberbeckmann S."/>
            <person name="Bunk B."/>
            <person name="Jeske O."/>
            <person name="Meyerdierks A."/>
            <person name="Storesund J.E."/>
            <person name="Kallscheuer N."/>
            <person name="Luecker S."/>
            <person name="Lage O.M."/>
            <person name="Pohl T."/>
            <person name="Merkel B.J."/>
            <person name="Hornburger P."/>
            <person name="Mueller R.-W."/>
            <person name="Bruemmer F."/>
            <person name="Labrenz M."/>
            <person name="Spormann A.M."/>
            <person name="Op den Camp H."/>
            <person name="Overmann J."/>
            <person name="Amann R."/>
            <person name="Jetten M.S.M."/>
            <person name="Mascher T."/>
            <person name="Medema M.H."/>
            <person name="Devos D.P."/>
            <person name="Kaster A.-K."/>
            <person name="Ovreas L."/>
            <person name="Rohde M."/>
            <person name="Galperin M.Y."/>
            <person name="Jogler C."/>
        </authorList>
    </citation>
    <scope>NUCLEOTIDE SEQUENCE [LARGE SCALE GENOMIC DNA]</scope>
    <source>
        <strain evidence="2 3">TBK1r</strain>
    </source>
</reference>
<feature type="compositionally biased region" description="Polar residues" evidence="1">
    <location>
        <begin position="196"/>
        <end position="216"/>
    </location>
</feature>
<feature type="region of interest" description="Disordered" evidence="1">
    <location>
        <begin position="255"/>
        <end position="311"/>
    </location>
</feature>
<accession>A0ABX5XPC5</accession>
<gene>
    <name evidence="2" type="ORF">TBK1r_06640</name>
</gene>
<dbReference type="Gene3D" id="1.10.287.700">
    <property type="entry name" value="Helix hairpin bin"/>
    <property type="match status" value="1"/>
</dbReference>